<reference evidence="1 2" key="1">
    <citation type="journal article" date="2013" name="Genome Announc.">
        <title>Draft Genome Sequence of Rhizobium mesoamericanum STM3625, a Nitrogen-Fixing Symbiont of Mimosa pudica Isolated in French Guiana (South America).</title>
        <authorList>
            <person name="Moulin L."/>
            <person name="Mornico D."/>
            <person name="Melkonian R."/>
            <person name="Klonowska A."/>
        </authorList>
    </citation>
    <scope>NUCLEOTIDE SEQUENCE [LARGE SCALE GENOMIC DNA]</scope>
    <source>
        <strain evidence="1 2">STM3625</strain>
    </source>
</reference>
<protein>
    <recommendedName>
        <fullName evidence="3">DUF3606 domain-containing protein</fullName>
    </recommendedName>
</protein>
<evidence type="ECO:0000313" key="1">
    <source>
        <dbReference type="EMBL" id="CCM75628.1"/>
    </source>
</evidence>
<dbReference type="EMBL" id="CANI01000018">
    <property type="protein sequence ID" value="CCM75628.1"/>
    <property type="molecule type" value="Genomic_DNA"/>
</dbReference>
<accession>K0PP49</accession>
<dbReference type="AlphaFoldDB" id="K0PP49"/>
<name>K0PP49_9HYPH</name>
<evidence type="ECO:0000313" key="2">
    <source>
        <dbReference type="Proteomes" id="UP000009319"/>
    </source>
</evidence>
<gene>
    <name evidence="1" type="ORF">BN77_2797</name>
</gene>
<dbReference type="HOGENOM" id="CLU_2702278_0_0_5"/>
<keyword evidence="2" id="KW-1185">Reference proteome</keyword>
<dbReference type="Proteomes" id="UP000009319">
    <property type="component" value="Unassembled WGS sequence"/>
</dbReference>
<dbReference type="STRING" id="1211777.BN77_2797"/>
<proteinExistence type="predicted"/>
<evidence type="ECO:0008006" key="3">
    <source>
        <dbReference type="Google" id="ProtNLM"/>
    </source>
</evidence>
<comment type="caution">
    <text evidence="1">The sequence shown here is derived from an EMBL/GenBank/DDBJ whole genome shotgun (WGS) entry which is preliminary data.</text>
</comment>
<organism evidence="1 2">
    <name type="scientific">Rhizobium mesoamericanum STM3625</name>
    <dbReference type="NCBI Taxonomy" id="1211777"/>
    <lineage>
        <taxon>Bacteria</taxon>
        <taxon>Pseudomonadati</taxon>
        <taxon>Pseudomonadota</taxon>
        <taxon>Alphaproteobacteria</taxon>
        <taxon>Hyphomicrobiales</taxon>
        <taxon>Rhizobiaceae</taxon>
        <taxon>Rhizobium/Agrobacterium group</taxon>
        <taxon>Rhizobium</taxon>
    </lineage>
</organism>
<sequence>MRFFHVKLGSRLLLDFRSCVAADRGGVSASEPYEVAFFAKKHGISKEDAMVIIKKHGSNREAADAAAAQKKPR</sequence>